<dbReference type="AlphaFoldDB" id="A0A8A3P1H9"/>
<protein>
    <submittedName>
        <fullName evidence="1">Uncharacterized protein</fullName>
    </submittedName>
</protein>
<dbReference type="Proteomes" id="UP000672032">
    <property type="component" value="Chromosome 1"/>
</dbReference>
<keyword evidence="2" id="KW-1185">Reference proteome</keyword>
<reference evidence="1" key="1">
    <citation type="submission" date="2020-10" db="EMBL/GenBank/DDBJ databases">
        <title>Genome Sequence of Monilinia vaccinii-corymbosi Sheds Light on Mummy Berry Disease Infection of Blueberry and Mating Type.</title>
        <authorList>
            <person name="Yow A.G."/>
            <person name="Zhang Y."/>
            <person name="Bansal K."/>
            <person name="Eacker S.M."/>
            <person name="Sullivan S."/>
            <person name="Liachko I."/>
            <person name="Cubeta M.A."/>
            <person name="Rollins J.A."/>
            <person name="Ashrafi H."/>
        </authorList>
    </citation>
    <scope>NUCLEOTIDE SEQUENCE</scope>
    <source>
        <strain evidence="1">RL-1</strain>
    </source>
</reference>
<dbReference type="EMBL" id="CP063405">
    <property type="protein sequence ID" value="QSZ28651.1"/>
    <property type="molecule type" value="Genomic_DNA"/>
</dbReference>
<proteinExistence type="predicted"/>
<evidence type="ECO:0000313" key="1">
    <source>
        <dbReference type="EMBL" id="QSZ28651.1"/>
    </source>
</evidence>
<gene>
    <name evidence="1" type="ORF">DSL72_003150</name>
</gene>
<organism evidence="1 2">
    <name type="scientific">Monilinia vaccinii-corymbosi</name>
    <dbReference type="NCBI Taxonomy" id="61207"/>
    <lineage>
        <taxon>Eukaryota</taxon>
        <taxon>Fungi</taxon>
        <taxon>Dikarya</taxon>
        <taxon>Ascomycota</taxon>
        <taxon>Pezizomycotina</taxon>
        <taxon>Leotiomycetes</taxon>
        <taxon>Helotiales</taxon>
        <taxon>Sclerotiniaceae</taxon>
        <taxon>Monilinia</taxon>
    </lineage>
</organism>
<evidence type="ECO:0000313" key="2">
    <source>
        <dbReference type="Proteomes" id="UP000672032"/>
    </source>
</evidence>
<sequence>MPLQVFLTKSSVVLEAQGGPWPIATANTRQRCAVQEPKNAVFHLSRIALLASKVATTTTGFGVSVHNIQTRSVSGSSDTLLTKSTIASGASEKVSFGIIFGGIHASEVDSDATTNTVAGPEVAPS</sequence>
<name>A0A8A3P1H9_9HELO</name>
<accession>A0A8A3P1H9</accession>